<evidence type="ECO:0000256" key="17">
    <source>
        <dbReference type="PIRSR" id="PIRSR600542-1"/>
    </source>
</evidence>
<dbReference type="GO" id="GO:0031966">
    <property type="term" value="C:mitochondrial membrane"/>
    <property type="evidence" value="ECO:0007669"/>
    <property type="project" value="UniProtKB-SubCell"/>
</dbReference>
<dbReference type="PANTHER" id="PTHR22589">
    <property type="entry name" value="CARNITINE O-ACYLTRANSFERASE"/>
    <property type="match status" value="1"/>
</dbReference>
<comment type="catalytic activity">
    <reaction evidence="16">
        <text>4,8-dimethylnonanoyl-CoA + (R)-carnitine = O-4,8-dimethylnonanoyl-(R)-carnitine + CoA</text>
        <dbReference type="Rhea" id="RHEA:44860"/>
        <dbReference type="ChEBI" id="CHEBI:16347"/>
        <dbReference type="ChEBI" id="CHEBI:57287"/>
        <dbReference type="ChEBI" id="CHEBI:77061"/>
        <dbReference type="ChEBI" id="CHEBI:84654"/>
    </reaction>
</comment>
<keyword evidence="12" id="KW-0496">Mitochondrion</keyword>
<name>A0A914XC27_9BILA</name>
<feature type="domain" description="Choline/carnitine acyltransferase" evidence="19">
    <location>
        <begin position="295"/>
        <end position="646"/>
    </location>
</feature>
<keyword evidence="11" id="KW-0443">Lipid metabolism</keyword>
<dbReference type="AlphaFoldDB" id="A0A914XC27"/>
<dbReference type="Proteomes" id="UP000887566">
    <property type="component" value="Unplaced"/>
</dbReference>
<evidence type="ECO:0000256" key="14">
    <source>
        <dbReference type="ARBA" id="ARBA00023315"/>
    </source>
</evidence>
<dbReference type="Pfam" id="PF16484">
    <property type="entry name" value="CPT_N"/>
    <property type="match status" value="1"/>
</dbReference>
<dbReference type="EC" id="2.3.1.21" evidence="5"/>
<keyword evidence="6" id="KW-0813">Transport</keyword>
<evidence type="ECO:0000256" key="18">
    <source>
        <dbReference type="SAM" id="Phobius"/>
    </source>
</evidence>
<dbReference type="GO" id="GO:0009437">
    <property type="term" value="P:carnitine metabolic process"/>
    <property type="evidence" value="ECO:0007669"/>
    <property type="project" value="TreeGrafter"/>
</dbReference>
<evidence type="ECO:0000256" key="16">
    <source>
        <dbReference type="ARBA" id="ARBA00048999"/>
    </source>
</evidence>
<feature type="active site" description="Proton acceptor" evidence="17">
    <location>
        <position position="594"/>
    </location>
</feature>
<evidence type="ECO:0000256" key="1">
    <source>
        <dbReference type="ARBA" id="ARBA00004141"/>
    </source>
</evidence>
<evidence type="ECO:0000256" key="9">
    <source>
        <dbReference type="ARBA" id="ARBA00022832"/>
    </source>
</evidence>
<dbReference type="InterPro" id="IPR042231">
    <property type="entry name" value="Cho/carn_acyl_trans_2"/>
</dbReference>
<evidence type="ECO:0000256" key="12">
    <source>
        <dbReference type="ARBA" id="ARBA00023128"/>
    </source>
</evidence>
<dbReference type="Pfam" id="PF00755">
    <property type="entry name" value="Carn_acyltransf"/>
    <property type="match status" value="1"/>
</dbReference>
<evidence type="ECO:0000313" key="21">
    <source>
        <dbReference type="Proteomes" id="UP000887566"/>
    </source>
</evidence>
<evidence type="ECO:0000256" key="7">
    <source>
        <dbReference type="ARBA" id="ARBA00022679"/>
    </source>
</evidence>
<evidence type="ECO:0000256" key="6">
    <source>
        <dbReference type="ARBA" id="ARBA00022448"/>
    </source>
</evidence>
<dbReference type="InterPro" id="IPR032476">
    <property type="entry name" value="CPT_N"/>
</dbReference>
<evidence type="ECO:0000256" key="13">
    <source>
        <dbReference type="ARBA" id="ARBA00023136"/>
    </source>
</evidence>
<evidence type="ECO:0000256" key="11">
    <source>
        <dbReference type="ARBA" id="ARBA00023098"/>
    </source>
</evidence>
<keyword evidence="14" id="KW-0012">Acyltransferase</keyword>
<proteinExistence type="inferred from homology"/>
<feature type="transmembrane region" description="Helical" evidence="18">
    <location>
        <begin position="222"/>
        <end position="241"/>
    </location>
</feature>
<dbReference type="InterPro" id="IPR042572">
    <property type="entry name" value="Carn_acyl_trans_N"/>
</dbReference>
<feature type="transmembrane region" description="Helical" evidence="18">
    <location>
        <begin position="169"/>
        <end position="192"/>
    </location>
</feature>
<dbReference type="Gene3D" id="1.10.275.20">
    <property type="entry name" value="Choline/Carnitine o-acyltransferase"/>
    <property type="match status" value="1"/>
</dbReference>
<evidence type="ECO:0000256" key="10">
    <source>
        <dbReference type="ARBA" id="ARBA00022989"/>
    </source>
</evidence>
<evidence type="ECO:0000256" key="8">
    <source>
        <dbReference type="ARBA" id="ARBA00022692"/>
    </source>
</evidence>
<comment type="catalytic activity">
    <reaction evidence="15">
        <text>(R)-carnitine + hexadecanoyl-CoA = O-hexadecanoyl-(R)-carnitine + CoA</text>
        <dbReference type="Rhea" id="RHEA:12661"/>
        <dbReference type="ChEBI" id="CHEBI:16347"/>
        <dbReference type="ChEBI" id="CHEBI:17490"/>
        <dbReference type="ChEBI" id="CHEBI:57287"/>
        <dbReference type="ChEBI" id="CHEBI:57379"/>
        <dbReference type="EC" id="2.3.1.21"/>
    </reaction>
    <physiologicalReaction direction="left-to-right" evidence="15">
        <dbReference type="Rhea" id="RHEA:12662"/>
    </physiologicalReaction>
</comment>
<keyword evidence="7" id="KW-0808">Transferase</keyword>
<dbReference type="GO" id="GO:0006631">
    <property type="term" value="P:fatty acid metabolic process"/>
    <property type="evidence" value="ECO:0007669"/>
    <property type="project" value="UniProtKB-KW"/>
</dbReference>
<keyword evidence="8 18" id="KW-0812">Transmembrane</keyword>
<evidence type="ECO:0000256" key="5">
    <source>
        <dbReference type="ARBA" id="ARBA00013243"/>
    </source>
</evidence>
<accession>A0A914XC27</accession>
<dbReference type="PANTHER" id="PTHR22589:SF31">
    <property type="entry name" value="CARNITINE O-PALMITOYLTRANSFERASE"/>
    <property type="match status" value="1"/>
</dbReference>
<feature type="domain" description="Carnitine O-palmitoyltransferase N-terminal" evidence="20">
    <location>
        <begin position="120"/>
        <end position="166"/>
    </location>
</feature>
<evidence type="ECO:0000256" key="3">
    <source>
        <dbReference type="ARBA" id="ARBA00005005"/>
    </source>
</evidence>
<dbReference type="Gene3D" id="6.10.250.1760">
    <property type="match status" value="1"/>
</dbReference>
<dbReference type="FunFam" id="3.30.559.70:FF:000001">
    <property type="entry name" value="Carnitine O-palmitoyltransferase 1, liver isoform"/>
    <property type="match status" value="1"/>
</dbReference>
<dbReference type="WBParaSite" id="PSAMB.scaffold7509size7530.g30158.t1">
    <property type="protein sequence ID" value="PSAMB.scaffold7509size7530.g30158.t1"/>
    <property type="gene ID" value="PSAMB.scaffold7509size7530.g30158"/>
</dbReference>
<comment type="pathway">
    <text evidence="3">Lipid metabolism; fatty acid beta-oxidation.</text>
</comment>
<organism evidence="21 22">
    <name type="scientific">Plectus sambesii</name>
    <dbReference type="NCBI Taxonomy" id="2011161"/>
    <lineage>
        <taxon>Eukaryota</taxon>
        <taxon>Metazoa</taxon>
        <taxon>Ecdysozoa</taxon>
        <taxon>Nematoda</taxon>
        <taxon>Chromadorea</taxon>
        <taxon>Plectida</taxon>
        <taxon>Plectina</taxon>
        <taxon>Plectoidea</taxon>
        <taxon>Plectidae</taxon>
        <taxon>Plectus</taxon>
    </lineage>
</organism>
<dbReference type="Gene3D" id="3.30.559.70">
    <property type="entry name" value="Choline/Carnitine o-acyltransferase, domain 2"/>
    <property type="match status" value="1"/>
</dbReference>
<comment type="subcellular location">
    <subcellularLocation>
        <location evidence="1">Membrane</location>
        <topology evidence="1">Multi-pass membrane protein</topology>
    </subcellularLocation>
    <subcellularLocation>
        <location evidence="2">Mitochondrion membrane</location>
    </subcellularLocation>
</comment>
<evidence type="ECO:0000256" key="15">
    <source>
        <dbReference type="ARBA" id="ARBA00048480"/>
    </source>
</evidence>
<keyword evidence="9" id="KW-0276">Fatty acid metabolism</keyword>
<keyword evidence="13 18" id="KW-0472">Membrane</keyword>
<dbReference type="GO" id="GO:0004095">
    <property type="term" value="F:carnitine O-palmitoyltransferase activity"/>
    <property type="evidence" value="ECO:0007669"/>
    <property type="project" value="UniProtKB-EC"/>
</dbReference>
<dbReference type="SUPFAM" id="SSF52777">
    <property type="entry name" value="CoA-dependent acyltransferases"/>
    <property type="match status" value="1"/>
</dbReference>
<evidence type="ECO:0000256" key="2">
    <source>
        <dbReference type="ARBA" id="ARBA00004325"/>
    </source>
</evidence>
<protein>
    <recommendedName>
        <fullName evidence="5">carnitine O-palmitoyltransferase</fullName>
        <ecNumber evidence="5">2.3.1.21</ecNumber>
    </recommendedName>
</protein>
<feature type="transmembrane region" description="Helical" evidence="18">
    <location>
        <begin position="198"/>
        <end position="215"/>
    </location>
</feature>
<comment type="similarity">
    <text evidence="4">Belongs to the carnitine/choline acetyltransferase family.</text>
</comment>
<evidence type="ECO:0000256" key="4">
    <source>
        <dbReference type="ARBA" id="ARBA00005232"/>
    </source>
</evidence>
<evidence type="ECO:0000259" key="20">
    <source>
        <dbReference type="Pfam" id="PF16484"/>
    </source>
</evidence>
<dbReference type="InterPro" id="IPR000542">
    <property type="entry name" value="Carn_acyl_trans"/>
</dbReference>
<sequence length="669" mass="76396">MRMRARAATHPICDACARSDDYMDECHASSVYVSFADCDRRRRHRDTLDFVLGVVDFRRGRRLPKLVVEMLRYVGHVTAAASTAVMAVAWTSAVSFDSSIVDADGVSSWLQNKSSQAQKMAEARSAAALSFHLTHDGVSVSYDQELLRDIWHAFSRGHKRRIARFKNDFVTGIFPASTTSFALTVLLFMAVAMLGLDISFGVVPWVQSHIFYYVLGDGKISHAVASGVCGAIIWFLGIQVIRLSLKMLLSYKGWMYESAHLGKISMPTLIWLKILHLISRSQPMLHSFQGALPHLPLPSLDQTLKTHLRSIRPFYSDEEYAEIAELSEKFRKGIGQRLQRYLTIKSWLSINYVTDWWEEFVYLRQRSPIMVNSNYYGFDTLYEPPTTKQAARAANITWAALQFRRMVERQEVTPFSISPRYKVPFCTMQYERLFNSCRIPGEETDTLKRWDDVQHIAVYHKGCWYRMPIHSGKRLLDPPELQLAFQSIIDGSHEPAAGERDLAALTAGDRIPWAKARKEFFSNGINKTSLHCIEKAAFCVILDEEPVYYDPKDPSKLDRWAHILLHGNANNRWFDKSFNFCVSTNARVGVNTEHSWGDAAVTAHFVEYCLLKDLYLQAYDAEGNTVGSAQVTIVPERLQWELNSEVCLTFFKSSFFYKSTQRWNEGALS</sequence>
<keyword evidence="21" id="KW-1185">Reference proteome</keyword>
<dbReference type="InterPro" id="IPR039551">
    <property type="entry name" value="Cho/carn_acyl_trans"/>
</dbReference>
<evidence type="ECO:0000259" key="19">
    <source>
        <dbReference type="Pfam" id="PF00755"/>
    </source>
</evidence>
<evidence type="ECO:0000313" key="22">
    <source>
        <dbReference type="WBParaSite" id="PSAMB.scaffold7509size7530.g30158.t1"/>
    </source>
</evidence>
<keyword evidence="10 18" id="KW-1133">Transmembrane helix</keyword>
<reference evidence="22" key="1">
    <citation type="submission" date="2022-11" db="UniProtKB">
        <authorList>
            <consortium name="WormBaseParasite"/>
        </authorList>
    </citation>
    <scope>IDENTIFICATION</scope>
</reference>